<gene>
    <name evidence="1" type="ORF">SAMN04488089_107167</name>
</gene>
<proteinExistence type="predicted"/>
<evidence type="ECO:0000313" key="1">
    <source>
        <dbReference type="EMBL" id="SEQ93878.1"/>
    </source>
</evidence>
<evidence type="ECO:0000313" key="2">
    <source>
        <dbReference type="Proteomes" id="UP000183496"/>
    </source>
</evidence>
<keyword evidence="2" id="KW-1185">Reference proteome</keyword>
<dbReference type="RefSeq" id="WP_041890544.1">
    <property type="nucleotide sequence ID" value="NZ_CP010817.1"/>
</dbReference>
<comment type="caution">
    <text evidence="1">The sequence shown here is derived from an EMBL/GenBank/DDBJ whole genome shotgun (WGS) entry which is preliminary data.</text>
</comment>
<organism evidence="1 2">
    <name type="scientific">Myroides profundi</name>
    <dbReference type="NCBI Taxonomy" id="480520"/>
    <lineage>
        <taxon>Bacteria</taxon>
        <taxon>Pseudomonadati</taxon>
        <taxon>Bacteroidota</taxon>
        <taxon>Flavobacteriia</taxon>
        <taxon>Flavobacteriales</taxon>
        <taxon>Flavobacteriaceae</taxon>
        <taxon>Myroides</taxon>
    </lineage>
</organism>
<reference evidence="1 2" key="1">
    <citation type="submission" date="2016-10" db="EMBL/GenBank/DDBJ databases">
        <authorList>
            <person name="Varghese N."/>
            <person name="Submissions S."/>
        </authorList>
    </citation>
    <scope>NUCLEOTIDE SEQUENCE [LARGE SCALE GENOMIC DNA]</scope>
    <source>
        <strain evidence="2">DSM 19823 / KCTC 23066 / CCTCC M 208030 / D25</strain>
    </source>
</reference>
<dbReference type="Proteomes" id="UP000183496">
    <property type="component" value="Unassembled WGS sequence"/>
</dbReference>
<dbReference type="KEGG" id="mpw:MPR_1341"/>
<protein>
    <submittedName>
        <fullName evidence="1">Uncharacterized protein</fullName>
    </submittedName>
</protein>
<dbReference type="EMBL" id="FOFY01000007">
    <property type="protein sequence ID" value="SEQ93878.1"/>
    <property type="molecule type" value="Genomic_DNA"/>
</dbReference>
<accession>A0AAJ5BE52</accession>
<sequence>MDTKKLREFIDFTSKLMQKEENSWMFSELLYSLKKDGYLIKGADDAMLLDIYEYCLEENLRKQAEGFYSDFKTSHIKEELILDFIAMERARRNNDFYSFAVATYQQFENIINTLFKDEIEPTWERDSLKVIEGMGIKYDPKKNQEYLIYTPISSEFITQKQMVLRAKKELEIKWYPNQKFNIVMYRFMFNETVGKYKLFNHFNQLLTLFGEVYLCRNQVHRGSVNKSKYKENTINKINSNQSQYYFKFYYLLEQFVSGITKE</sequence>
<dbReference type="AlphaFoldDB" id="A0AAJ5BE52"/>
<name>A0AAJ5BE52_MYRPR</name>